<reference evidence="2" key="1">
    <citation type="submission" date="2022-05" db="EMBL/GenBank/DDBJ databases">
        <title>Corynebacterium sp. TA-R-1 sp. nov., isolated from human feces.</title>
        <authorList>
            <person name="Shamsuzzaman M."/>
            <person name="Dahal R.H."/>
        </authorList>
    </citation>
    <scope>NUCLEOTIDE SEQUENCE</scope>
    <source>
        <strain evidence="2">TA-R-1</strain>
    </source>
</reference>
<evidence type="ECO:0000259" key="1">
    <source>
        <dbReference type="Pfam" id="PF18862"/>
    </source>
</evidence>
<evidence type="ECO:0000313" key="2">
    <source>
        <dbReference type="EMBL" id="MCP1388317.1"/>
    </source>
</evidence>
<dbReference type="EMBL" id="JAMFTQ010000013">
    <property type="protein sequence ID" value="MCP1388317.1"/>
    <property type="molecule type" value="Genomic_DNA"/>
</dbReference>
<keyword evidence="3" id="KW-1185">Reference proteome</keyword>
<dbReference type="Proteomes" id="UP001204000">
    <property type="component" value="Unassembled WGS sequence"/>
</dbReference>
<evidence type="ECO:0000313" key="3">
    <source>
        <dbReference type="Proteomes" id="UP001204000"/>
    </source>
</evidence>
<dbReference type="InterPro" id="IPR041223">
    <property type="entry name" value="ApeA_NTD"/>
</dbReference>
<dbReference type="Pfam" id="PF18862">
    <property type="entry name" value="ApeA_NTD1"/>
    <property type="match status" value="1"/>
</dbReference>
<proteinExistence type="predicted"/>
<name>A0ABT1G2S2_9CORY</name>
<comment type="caution">
    <text evidence="2">The sequence shown here is derived from an EMBL/GenBank/DDBJ whole genome shotgun (WGS) entry which is preliminary data.</text>
</comment>
<dbReference type="RefSeq" id="WP_253578752.1">
    <property type="nucleotide sequence ID" value="NZ_JAMFTQ010000013.1"/>
</dbReference>
<gene>
    <name evidence="2" type="ORF">M5J20_08980</name>
</gene>
<feature type="domain" description="ApeA N-terminal" evidence="1">
    <location>
        <begin position="26"/>
        <end position="293"/>
    </location>
</feature>
<sequence>MRSRRLLTVGEQLFGDVVDAKNPEVKPFTGYVEKSSDGSITVTALYPESEFLSEQSGLSSVFDNDLARDLQPRFFIFNGEGATLALYGCYERGRSVSMFRKTVVVTYRSRLVVHGLSVIPLEGGAGTIRAEISGLFDWLQTGAIEESVEFNNGGLSGIQINTRNNHPVEVDRTDYIRRLLRADWKMDESGWPSHRGRFVALHSLGTIERVSTRPQKWGESIGDALILRDLLSISTWSPQEVVEIVVHFELSDSLDSEGPHSWHLLDGIEDIRGTSSEEAPSHHLYPFDAIGSEGVSTWFRLCADRRSSRAVQTLDLLLRLNFPLPRRIQLLGGAIDGMFHYFYPDEETSENQIGFRNECDRLRARLNPVLGKKEFPGWAERMSKAYNASKHAGLLSVDNDLDELRTYSEGLFVVRVLLAMEIGVPEKTLKELIKMDPGNPRRYVYTTINDPLQDWSQS</sequence>
<protein>
    <recommendedName>
        <fullName evidence="1">ApeA N-terminal domain-containing protein</fullName>
    </recommendedName>
</protein>
<organism evidence="2 3">
    <name type="scientific">Corynebacterium stercoris</name>
    <dbReference type="NCBI Taxonomy" id="2943490"/>
    <lineage>
        <taxon>Bacteria</taxon>
        <taxon>Bacillati</taxon>
        <taxon>Actinomycetota</taxon>
        <taxon>Actinomycetes</taxon>
        <taxon>Mycobacteriales</taxon>
        <taxon>Corynebacteriaceae</taxon>
        <taxon>Corynebacterium</taxon>
    </lineage>
</organism>
<accession>A0ABT1G2S2</accession>